<feature type="transmembrane region" description="Helical" evidence="6">
    <location>
        <begin position="134"/>
        <end position="156"/>
    </location>
</feature>
<dbReference type="HOGENOM" id="CLU_000960_28_3_9"/>
<reference evidence="9" key="1">
    <citation type="journal article" date="2010" name="Stand. Genomic Sci.">
        <title>Complete genome sequence of Syntrophothermus lipocalidus type strain (TGB-C1T).</title>
        <authorList>
            <consortium name="US DOE Joint Genome Institute (JGI-PGF)"/>
            <person name="Djao O."/>
            <person name="Zhang X."/>
            <person name="Lucas S."/>
            <person name="Lapidus A."/>
            <person name="Glavina Del Rio T."/>
            <person name="Nolan M."/>
            <person name="Tice H."/>
            <person name="Cheng J."/>
            <person name="Han C."/>
            <person name="Tapia R."/>
            <person name="Goodwin L."/>
            <person name="Pitluck S."/>
            <person name="Liolios K."/>
            <person name="Ivanova N."/>
            <person name="Mavromatis K."/>
            <person name="Mikhailova N."/>
            <person name="Ovchinnikova G."/>
            <person name="Pati A."/>
            <person name="Brambilla E."/>
            <person name="Chen A."/>
            <person name="Palaniappan K."/>
            <person name="Land M."/>
            <person name="Hauser L."/>
            <person name="Chang Y."/>
            <person name="Jeffries C."/>
            <person name="Rohde M."/>
            <person name="Sikorski J."/>
            <person name="Spring S."/>
            <person name="Goker M."/>
            <person name="Detter J."/>
            <person name="Woyke T."/>
            <person name="Bristow J."/>
            <person name="Eisen J."/>
            <person name="Markowitz V."/>
            <person name="Hugenholtz P."/>
            <person name="Kyrpides N."/>
            <person name="Klenk H."/>
        </authorList>
    </citation>
    <scope>NUCLEOTIDE SEQUENCE [LARGE SCALE GENOMIC DNA]</scope>
    <source>
        <strain evidence="9">DSM 12680 / TGB-C1</strain>
    </source>
</reference>
<dbReference type="EMBL" id="CP002048">
    <property type="protein sequence ID" value="ADI01068.1"/>
    <property type="molecule type" value="Genomic_DNA"/>
</dbReference>
<feature type="transmembrane region" description="Helical" evidence="6">
    <location>
        <begin position="43"/>
        <end position="64"/>
    </location>
</feature>
<feature type="transmembrane region" description="Helical" evidence="6">
    <location>
        <begin position="220"/>
        <end position="239"/>
    </location>
</feature>
<dbReference type="KEGG" id="slp:Slip_0281"/>
<dbReference type="Pfam" id="PF07690">
    <property type="entry name" value="MFS_1"/>
    <property type="match status" value="1"/>
</dbReference>
<dbReference type="PANTHER" id="PTHR42718">
    <property type="entry name" value="MAJOR FACILITATOR SUPERFAMILY MULTIDRUG TRANSPORTER MFSC"/>
    <property type="match status" value="1"/>
</dbReference>
<keyword evidence="2" id="KW-0813">Transport</keyword>
<evidence type="ECO:0000256" key="3">
    <source>
        <dbReference type="ARBA" id="ARBA00022692"/>
    </source>
</evidence>
<comment type="subcellular location">
    <subcellularLocation>
        <location evidence="1">Cell membrane</location>
        <topology evidence="1">Multi-pass membrane protein</topology>
    </subcellularLocation>
</comment>
<gene>
    <name evidence="8" type="ordered locus">Slip_0281</name>
</gene>
<feature type="transmembrane region" description="Helical" evidence="6">
    <location>
        <begin position="350"/>
        <end position="368"/>
    </location>
</feature>
<dbReference type="PANTHER" id="PTHR42718:SF9">
    <property type="entry name" value="MAJOR FACILITATOR SUPERFAMILY MULTIDRUG TRANSPORTER MFSC"/>
    <property type="match status" value="1"/>
</dbReference>
<dbReference type="GO" id="GO:0005886">
    <property type="term" value="C:plasma membrane"/>
    <property type="evidence" value="ECO:0007669"/>
    <property type="project" value="UniProtKB-SubCell"/>
</dbReference>
<feature type="transmembrane region" description="Helical" evidence="6">
    <location>
        <begin position="260"/>
        <end position="285"/>
    </location>
</feature>
<reference evidence="8 9" key="2">
    <citation type="journal article" date="2010" name="Stand. Genomic Sci.">
        <title>Complete genome sequence of Syntrophothermus lipocalidus type strain (TGB-C1).</title>
        <authorList>
            <person name="Djao O.D."/>
            <person name="Zhang X."/>
            <person name="Lucas S."/>
            <person name="Lapidus A."/>
            <person name="Del Rio T.G."/>
            <person name="Nolan M."/>
            <person name="Tice H."/>
            <person name="Cheng J.F."/>
            <person name="Han C."/>
            <person name="Tapia R."/>
            <person name="Goodwin L."/>
            <person name="Pitluck S."/>
            <person name="Liolios K."/>
            <person name="Ivanova N."/>
            <person name="Mavromatis K."/>
            <person name="Mikhailova N."/>
            <person name="Ovchinnikova G."/>
            <person name="Pati A."/>
            <person name="Brambilla E."/>
            <person name="Chen A."/>
            <person name="Palaniappan K."/>
            <person name="Land M."/>
            <person name="Hauser L."/>
            <person name="Chang Y.J."/>
            <person name="Jeffries C.D."/>
            <person name="Rohde M."/>
            <person name="Sikorski J."/>
            <person name="Spring S."/>
            <person name="Goker M."/>
            <person name="Detter J.C."/>
            <person name="Woyke T."/>
            <person name="Bristow J."/>
            <person name="Eisen J.A."/>
            <person name="Markowitz V."/>
            <person name="Hugenholtz P."/>
            <person name="Kyrpides N.C."/>
            <person name="Klenk H.P."/>
        </authorList>
    </citation>
    <scope>NUCLEOTIDE SEQUENCE [LARGE SCALE GENOMIC DNA]</scope>
    <source>
        <strain evidence="9">DSM 12680 / TGB-C1</strain>
    </source>
</reference>
<dbReference type="PROSITE" id="PS50850">
    <property type="entry name" value="MFS"/>
    <property type="match status" value="1"/>
</dbReference>
<dbReference type="InterPro" id="IPR020846">
    <property type="entry name" value="MFS_dom"/>
</dbReference>
<dbReference type="CDD" id="cd17321">
    <property type="entry name" value="MFS_MMR_MDR_like"/>
    <property type="match status" value="1"/>
</dbReference>
<feature type="transmembrane region" description="Helical" evidence="6">
    <location>
        <begin position="162"/>
        <end position="181"/>
    </location>
</feature>
<dbReference type="Gene3D" id="1.20.1720.10">
    <property type="entry name" value="Multidrug resistance protein D"/>
    <property type="match status" value="1"/>
</dbReference>
<dbReference type="STRING" id="643648.Slip_0281"/>
<evidence type="ECO:0000256" key="5">
    <source>
        <dbReference type="ARBA" id="ARBA00023136"/>
    </source>
</evidence>
<keyword evidence="9" id="KW-1185">Reference proteome</keyword>
<feature type="transmembrane region" description="Helical" evidence="6">
    <location>
        <begin position="291"/>
        <end position="313"/>
    </location>
</feature>
<accession>D7CJV4</accession>
<keyword evidence="4 6" id="KW-1133">Transmembrane helix</keyword>
<dbReference type="Gene3D" id="1.20.1250.20">
    <property type="entry name" value="MFS general substrate transporter like domains"/>
    <property type="match status" value="1"/>
</dbReference>
<evidence type="ECO:0000313" key="9">
    <source>
        <dbReference type="Proteomes" id="UP000000378"/>
    </source>
</evidence>
<feature type="domain" description="Major facilitator superfamily (MFS) profile" evidence="7">
    <location>
        <begin position="10"/>
        <end position="456"/>
    </location>
</feature>
<sequence length="464" mass="48972">MLLTEEQRFTLIAVCITSFLTPFTGSAINIAIPAIGKDIGANIVALTWISTSFMLASAALLLPVGSMADIKGRKPIFMAGIAIFGLTGLVGGLARTSSLLLAMRVLQGMGGALIFSTGMAILTAVTPPGMRGKFLGINSAVVYVGVSVGPVLGGFITHYLGWRYIFFFITFLTLVALLAATRIKTDVAPGKMTGFDLAGAAFYTSGLVALMYGLSIIATAAMGKWLLGLGVVLLALFVYRELNSESPLIELRVLLRNRSFAFSNLAAFINYMATSGVTFLLSIYLQMVKGLSAQAAGMVMLSQPVIMALVSPYSGRMSDKVEPQIVATWGMALTMVGLIMYQFVNRDTSLIYVAITLVVMGLGFGLFASPNNNAVMSSVPAHQYGIASSTLSTMRLVGQSFSMTVVALIIGAVMGKVKIDAAEIGPFLLSMRLILGLFAVTCVGGIFASLARGTIHAEPDRLKG</sequence>
<protein>
    <submittedName>
        <fullName evidence="8">Major facilitator superfamily MFS_1</fullName>
    </submittedName>
</protein>
<dbReference type="InterPro" id="IPR011701">
    <property type="entry name" value="MFS"/>
</dbReference>
<dbReference type="SUPFAM" id="SSF103473">
    <property type="entry name" value="MFS general substrate transporter"/>
    <property type="match status" value="1"/>
</dbReference>
<organism evidence="8 9">
    <name type="scientific">Syntrophothermus lipocalidus (strain DSM 12680 / TGB-C1)</name>
    <dbReference type="NCBI Taxonomy" id="643648"/>
    <lineage>
        <taxon>Bacteria</taxon>
        <taxon>Bacillati</taxon>
        <taxon>Bacillota</taxon>
        <taxon>Clostridia</taxon>
        <taxon>Eubacteriales</taxon>
        <taxon>Syntrophomonadaceae</taxon>
        <taxon>Syntrophothermus</taxon>
    </lineage>
</organism>
<dbReference type="Proteomes" id="UP000000378">
    <property type="component" value="Chromosome"/>
</dbReference>
<proteinExistence type="predicted"/>
<feature type="transmembrane region" description="Helical" evidence="6">
    <location>
        <begin position="76"/>
        <end position="94"/>
    </location>
</feature>
<keyword evidence="3 6" id="KW-0812">Transmembrane</keyword>
<evidence type="ECO:0000256" key="2">
    <source>
        <dbReference type="ARBA" id="ARBA00022448"/>
    </source>
</evidence>
<name>D7CJV4_SYNLT</name>
<feature type="transmembrane region" description="Helical" evidence="6">
    <location>
        <begin position="396"/>
        <end position="415"/>
    </location>
</feature>
<dbReference type="PRINTS" id="PR01036">
    <property type="entry name" value="TCRTETB"/>
</dbReference>
<feature type="transmembrane region" description="Helical" evidence="6">
    <location>
        <begin position="427"/>
        <end position="451"/>
    </location>
</feature>
<evidence type="ECO:0000313" key="8">
    <source>
        <dbReference type="EMBL" id="ADI01068.1"/>
    </source>
</evidence>
<evidence type="ECO:0000256" key="1">
    <source>
        <dbReference type="ARBA" id="ARBA00004651"/>
    </source>
</evidence>
<dbReference type="eggNOG" id="COG2814">
    <property type="taxonomic scope" value="Bacteria"/>
</dbReference>
<dbReference type="GO" id="GO:0022857">
    <property type="term" value="F:transmembrane transporter activity"/>
    <property type="evidence" value="ECO:0007669"/>
    <property type="project" value="InterPro"/>
</dbReference>
<feature type="transmembrane region" description="Helical" evidence="6">
    <location>
        <begin position="100"/>
        <end position="122"/>
    </location>
</feature>
<evidence type="ECO:0000256" key="6">
    <source>
        <dbReference type="SAM" id="Phobius"/>
    </source>
</evidence>
<evidence type="ECO:0000259" key="7">
    <source>
        <dbReference type="PROSITE" id="PS50850"/>
    </source>
</evidence>
<dbReference type="AlphaFoldDB" id="D7CJV4"/>
<keyword evidence="5 6" id="KW-0472">Membrane</keyword>
<evidence type="ECO:0000256" key="4">
    <source>
        <dbReference type="ARBA" id="ARBA00022989"/>
    </source>
</evidence>
<feature type="transmembrane region" description="Helical" evidence="6">
    <location>
        <begin position="325"/>
        <end position="344"/>
    </location>
</feature>
<feature type="transmembrane region" description="Helical" evidence="6">
    <location>
        <begin position="193"/>
        <end position="214"/>
    </location>
</feature>
<dbReference type="InterPro" id="IPR036259">
    <property type="entry name" value="MFS_trans_sf"/>
</dbReference>